<evidence type="ECO:0000313" key="3">
    <source>
        <dbReference type="EMBL" id="CUB06741.1"/>
    </source>
</evidence>
<dbReference type="STRING" id="1137284.GCA_001418205_03769"/>
<feature type="domain" description="DUF7168" evidence="2">
    <location>
        <begin position="48"/>
        <end position="186"/>
    </location>
</feature>
<evidence type="ECO:0000259" key="1">
    <source>
        <dbReference type="Pfam" id="PF10979"/>
    </source>
</evidence>
<organism evidence="3 4">
    <name type="scientific">Marinomonas fungiae</name>
    <dbReference type="NCBI Taxonomy" id="1137284"/>
    <lineage>
        <taxon>Bacteria</taxon>
        <taxon>Pseudomonadati</taxon>
        <taxon>Pseudomonadota</taxon>
        <taxon>Gammaproteobacteria</taxon>
        <taxon>Oceanospirillales</taxon>
        <taxon>Oceanospirillaceae</taxon>
        <taxon>Marinomonas</taxon>
    </lineage>
</organism>
<gene>
    <name evidence="3" type="ORF">Ga0061065_12145</name>
</gene>
<accession>A0A0K6IUF3</accession>
<dbReference type="InterPro" id="IPR055592">
    <property type="entry name" value="DUF7168"/>
</dbReference>
<proteinExistence type="predicted"/>
<protein>
    <submittedName>
        <fullName evidence="3">Uncharacterized protein</fullName>
    </submittedName>
</protein>
<sequence length="224" mass="25065">MSDERILDKIKKSMALANSSDGNEVATALRQAQALMKKHGIGCDEVKLSNVETVKAKAGKSQNPPRYHQMLVQLISTAFAVKPIYHSGFDGADIEFIGFDSQPEIAAYCYEVLYRQLLNDRSFYQKTLSRFKHANKIRKADLFAESWVYGVSTKVVKFALTEEQSDILNKYIVKRGDDLTKVAERKHKAKREDGSAIYLGGQAGRNADLFRGTGQDKRAALTHS</sequence>
<evidence type="ECO:0000259" key="2">
    <source>
        <dbReference type="Pfam" id="PF23771"/>
    </source>
</evidence>
<dbReference type="Pfam" id="PF23771">
    <property type="entry name" value="DUF7168"/>
    <property type="match status" value="1"/>
</dbReference>
<reference evidence="4" key="1">
    <citation type="submission" date="2015-08" db="EMBL/GenBank/DDBJ databases">
        <authorList>
            <person name="Varghese N."/>
        </authorList>
    </citation>
    <scope>NUCLEOTIDE SEQUENCE [LARGE SCALE GENOMIC DNA]</scope>
    <source>
        <strain evidence="4">JCM 18476</strain>
    </source>
</reference>
<dbReference type="RefSeq" id="WP_055464749.1">
    <property type="nucleotide sequence ID" value="NZ_CYHG01000021.1"/>
</dbReference>
<evidence type="ECO:0000313" key="4">
    <source>
        <dbReference type="Proteomes" id="UP000182769"/>
    </source>
</evidence>
<dbReference type="OrthoDB" id="7275531at2"/>
<dbReference type="InterPro" id="IPR016868">
    <property type="entry name" value="Phage_B3_Orf5"/>
</dbReference>
<dbReference type="InterPro" id="IPR024498">
    <property type="entry name" value="DUF2786"/>
</dbReference>
<name>A0A0K6IUF3_9GAMM</name>
<dbReference type="Pfam" id="PF10979">
    <property type="entry name" value="DUF2786"/>
    <property type="match status" value="1"/>
</dbReference>
<dbReference type="Proteomes" id="UP000182769">
    <property type="component" value="Unassembled WGS sequence"/>
</dbReference>
<feature type="domain" description="DUF2786" evidence="1">
    <location>
        <begin position="5"/>
        <end position="41"/>
    </location>
</feature>
<dbReference type="AlphaFoldDB" id="A0A0K6IUF3"/>
<keyword evidence="4" id="KW-1185">Reference proteome</keyword>
<dbReference type="PIRSF" id="PIRSF028111">
    <property type="entry name" value="UCP028111"/>
    <property type="match status" value="1"/>
</dbReference>
<dbReference type="EMBL" id="CYHG01000021">
    <property type="protein sequence ID" value="CUB06741.1"/>
    <property type="molecule type" value="Genomic_DNA"/>
</dbReference>